<evidence type="ECO:0000256" key="1">
    <source>
        <dbReference type="SAM" id="Phobius"/>
    </source>
</evidence>
<dbReference type="KEGG" id="lbc:LACBIDRAFT_335886"/>
<dbReference type="HOGENOM" id="CLU_1402674_0_0_1"/>
<gene>
    <name evidence="2" type="ORF">LACBIDRAFT_335886</name>
</gene>
<dbReference type="AlphaFoldDB" id="B0E3Q9"/>
<dbReference type="RefSeq" id="XP_001890826.1">
    <property type="nucleotide sequence ID" value="XM_001890791.1"/>
</dbReference>
<keyword evidence="1" id="KW-0472">Membrane</keyword>
<dbReference type="Proteomes" id="UP000001194">
    <property type="component" value="Unassembled WGS sequence"/>
</dbReference>
<keyword evidence="3" id="KW-1185">Reference proteome</keyword>
<sequence>MATHFPLNHHDVKLIMAPAAGYELVPASDPSISRPFRTRSISPFDADEDPEHDATHHSYLAHTRQLRMAFEADPRFNPPPPSPYARAALVAFCIFIVWYAFYLRREIWIDFGMGMDFVVPMDWRIATRCLCPGKIPLSRRFGEVAALEKLSALRRDSSLSPLHHVQSPRGNFLLSTIWQESPSQFTDEVFCKRT</sequence>
<dbReference type="GeneID" id="6086481"/>
<name>B0E3Q9_LACBS</name>
<evidence type="ECO:0000313" key="3">
    <source>
        <dbReference type="Proteomes" id="UP000001194"/>
    </source>
</evidence>
<organism evidence="3">
    <name type="scientific">Laccaria bicolor (strain S238N-H82 / ATCC MYA-4686)</name>
    <name type="common">Bicoloured deceiver</name>
    <name type="synonym">Laccaria laccata var. bicolor</name>
    <dbReference type="NCBI Taxonomy" id="486041"/>
    <lineage>
        <taxon>Eukaryota</taxon>
        <taxon>Fungi</taxon>
        <taxon>Dikarya</taxon>
        <taxon>Basidiomycota</taxon>
        <taxon>Agaricomycotina</taxon>
        <taxon>Agaricomycetes</taxon>
        <taxon>Agaricomycetidae</taxon>
        <taxon>Agaricales</taxon>
        <taxon>Agaricineae</taxon>
        <taxon>Hydnangiaceae</taxon>
        <taxon>Laccaria</taxon>
    </lineage>
</organism>
<dbReference type="EMBL" id="DS547253">
    <property type="protein sequence ID" value="EDQ98521.1"/>
    <property type="molecule type" value="Genomic_DNA"/>
</dbReference>
<accession>B0E3Q9</accession>
<proteinExistence type="predicted"/>
<protein>
    <submittedName>
        <fullName evidence="2">Predicted protein</fullName>
    </submittedName>
</protein>
<keyword evidence="1" id="KW-1133">Transmembrane helix</keyword>
<dbReference type="OrthoDB" id="2991398at2759"/>
<dbReference type="InParanoid" id="B0E3Q9"/>
<reference evidence="2 3" key="1">
    <citation type="journal article" date="2008" name="Nature">
        <title>The genome of Laccaria bicolor provides insights into mycorrhizal symbiosis.</title>
        <authorList>
            <person name="Martin F."/>
            <person name="Aerts A."/>
            <person name="Ahren D."/>
            <person name="Brun A."/>
            <person name="Danchin E.G.J."/>
            <person name="Duchaussoy F."/>
            <person name="Gibon J."/>
            <person name="Kohler A."/>
            <person name="Lindquist E."/>
            <person name="Pereda V."/>
            <person name="Salamov A."/>
            <person name="Shapiro H.J."/>
            <person name="Wuyts J."/>
            <person name="Blaudez D."/>
            <person name="Buee M."/>
            <person name="Brokstein P."/>
            <person name="Canbaeck B."/>
            <person name="Cohen D."/>
            <person name="Courty P.E."/>
            <person name="Coutinho P.M."/>
            <person name="Delaruelle C."/>
            <person name="Detter J.C."/>
            <person name="Deveau A."/>
            <person name="DiFazio S."/>
            <person name="Duplessis S."/>
            <person name="Fraissinet-Tachet L."/>
            <person name="Lucic E."/>
            <person name="Frey-Klett P."/>
            <person name="Fourrey C."/>
            <person name="Feussner I."/>
            <person name="Gay G."/>
            <person name="Grimwood J."/>
            <person name="Hoegger P.J."/>
            <person name="Jain P."/>
            <person name="Kilaru S."/>
            <person name="Labbe J."/>
            <person name="Lin Y.C."/>
            <person name="Legue V."/>
            <person name="Le Tacon F."/>
            <person name="Marmeisse R."/>
            <person name="Melayah D."/>
            <person name="Montanini B."/>
            <person name="Muratet M."/>
            <person name="Nehls U."/>
            <person name="Niculita-Hirzel H."/>
            <person name="Oudot-Le Secq M.P."/>
            <person name="Peter M."/>
            <person name="Quesneville H."/>
            <person name="Rajashekar B."/>
            <person name="Reich M."/>
            <person name="Rouhier N."/>
            <person name="Schmutz J."/>
            <person name="Yin T."/>
            <person name="Chalot M."/>
            <person name="Henrissat B."/>
            <person name="Kuees U."/>
            <person name="Lucas S."/>
            <person name="Van de Peer Y."/>
            <person name="Podila G.K."/>
            <person name="Polle A."/>
            <person name="Pukkila P.J."/>
            <person name="Richardson P.M."/>
            <person name="Rouze P."/>
            <person name="Sanders I.R."/>
            <person name="Stajich J.E."/>
            <person name="Tunlid A."/>
            <person name="Tuskan G."/>
            <person name="Grigoriev I.V."/>
        </authorList>
    </citation>
    <scope>NUCLEOTIDE SEQUENCE [LARGE SCALE GENOMIC DNA]</scope>
    <source>
        <strain evidence="3">S238N-H82 / ATCC MYA-4686</strain>
    </source>
</reference>
<keyword evidence="1" id="KW-0812">Transmembrane</keyword>
<feature type="transmembrane region" description="Helical" evidence="1">
    <location>
        <begin position="84"/>
        <end position="103"/>
    </location>
</feature>
<evidence type="ECO:0000313" key="2">
    <source>
        <dbReference type="EMBL" id="EDQ98521.1"/>
    </source>
</evidence>